<dbReference type="AlphaFoldDB" id="A0A068QMW8"/>
<sequence>MQRQKNYHQQYTYIWVAEFSYGYCGSEQQKPRRYRAQALIQAQSQHQALVQLSEHMLHSLRADEGQYEKILPFLQYLDTSAHLEKHLILNLKNVSEQQPIIVLNPQDISEPLPIDTGDLEITQYPCPPFTGENPFNRYWISDDLHSLLYQQNQNATKYSHCYLVIDAGVYHKHAGHFIVPSLMASGLPYRCLFKGSTQIALEDAAPYLIELTGHEDKEFLRQIFITHYTPDIGIFIHTDSQFDELYNHLRKFPYLQQEHSQQWVFFRFYYSLTLDLTLKSLSRGALASFMRHIGAIYGFNHENCLMKATVTANIREAKLETVTINDRMNLNFERYMQQKYFHKVKAFIKEHVQQQCQVPEDQRLPFITRQANYAYLNGFTLELTGLYYIVARSVTAKNEALWNHTLDAVLSEPSNQEAKAYKLLKECLTPTTWSQS</sequence>
<dbReference type="HOGENOM" id="CLU_057134_0_0_6"/>
<name>A0A068QMW8_9GAMM</name>
<dbReference type="InterPro" id="IPR025391">
    <property type="entry name" value="DUF4123"/>
</dbReference>
<feature type="domain" description="DUF4123" evidence="1">
    <location>
        <begin position="161"/>
        <end position="283"/>
    </location>
</feature>
<accession>A0A068QMW8</accession>
<proteinExistence type="predicted"/>
<reference evidence="2 4" key="1">
    <citation type="submission" date="2013-07" db="EMBL/GenBank/DDBJ databases">
        <authorList>
            <person name="Genoscope - CEA"/>
        </authorList>
    </citation>
    <scope>NUCLEOTIDE SEQUENCE [LARGE SCALE GENOMIC DNA]</scope>
    <source>
        <strain evidence="2">FRM16</strain>
        <strain evidence="4">FRM16 / DSM 17909</strain>
    </source>
</reference>
<evidence type="ECO:0000313" key="2">
    <source>
        <dbReference type="EMBL" id="CDG16213.1"/>
    </source>
</evidence>
<protein>
    <submittedName>
        <fullName evidence="3">Uncharacterized protein DUF4123</fullName>
    </submittedName>
</protein>
<dbReference type="Pfam" id="PF13503">
    <property type="entry name" value="DUF4123"/>
    <property type="match status" value="1"/>
</dbReference>
<evidence type="ECO:0000259" key="1">
    <source>
        <dbReference type="Pfam" id="PF13503"/>
    </source>
</evidence>
<gene>
    <name evidence="3" type="ORF">LY16_00454</name>
    <name evidence="2" type="ORF">XDD1_0510</name>
</gene>
<dbReference type="EMBL" id="FO704550">
    <property type="protein sequence ID" value="CDG16213.1"/>
    <property type="molecule type" value="Genomic_DNA"/>
</dbReference>
<evidence type="ECO:0000313" key="5">
    <source>
        <dbReference type="Proteomes" id="UP000324170"/>
    </source>
</evidence>
<dbReference type="OrthoDB" id="5680739at2"/>
<dbReference type="STRING" id="351671.XDD1_0510"/>
<evidence type="ECO:0000313" key="3">
    <source>
        <dbReference type="EMBL" id="TYP15842.1"/>
    </source>
</evidence>
<dbReference type="KEGG" id="xdo:XDD1_0510"/>
<reference evidence="3 5" key="2">
    <citation type="submission" date="2019-07" db="EMBL/GenBank/DDBJ databases">
        <title>Genomic Encyclopedia of Type Strains, Phase I: the one thousand microbial genomes (KMG-I) project.</title>
        <authorList>
            <person name="Kyrpides N."/>
        </authorList>
    </citation>
    <scope>NUCLEOTIDE SEQUENCE [LARGE SCALE GENOMIC DNA]</scope>
    <source>
        <strain evidence="3 5">DSM 17909</strain>
    </source>
</reference>
<keyword evidence="5" id="KW-1185">Reference proteome</keyword>
<dbReference type="Proteomes" id="UP000324170">
    <property type="component" value="Unassembled WGS sequence"/>
</dbReference>
<dbReference type="RefSeq" id="WP_045968356.1">
    <property type="nucleotide sequence ID" value="NZ_CAWOYN010000005.1"/>
</dbReference>
<dbReference type="Proteomes" id="UP000032721">
    <property type="component" value="Chromosome"/>
</dbReference>
<dbReference type="EMBL" id="VNHN01000005">
    <property type="protein sequence ID" value="TYP15842.1"/>
    <property type="molecule type" value="Genomic_DNA"/>
</dbReference>
<evidence type="ECO:0000313" key="4">
    <source>
        <dbReference type="Proteomes" id="UP000032721"/>
    </source>
</evidence>
<organism evidence="2 4">
    <name type="scientific">Xenorhabdus doucetiae</name>
    <dbReference type="NCBI Taxonomy" id="351671"/>
    <lineage>
        <taxon>Bacteria</taxon>
        <taxon>Pseudomonadati</taxon>
        <taxon>Pseudomonadota</taxon>
        <taxon>Gammaproteobacteria</taxon>
        <taxon>Enterobacterales</taxon>
        <taxon>Morganellaceae</taxon>
        <taxon>Xenorhabdus</taxon>
    </lineage>
</organism>